<dbReference type="GO" id="GO:0030976">
    <property type="term" value="F:thiamine pyrophosphate binding"/>
    <property type="evidence" value="ECO:0007669"/>
    <property type="project" value="InterPro"/>
</dbReference>
<dbReference type="NCBIfam" id="NF006914">
    <property type="entry name" value="PRK09404.1"/>
    <property type="match status" value="1"/>
</dbReference>
<evidence type="ECO:0000256" key="4">
    <source>
        <dbReference type="ARBA" id="ARBA00006936"/>
    </source>
</evidence>
<dbReference type="InterPro" id="IPR042179">
    <property type="entry name" value="KGD_C_sf"/>
</dbReference>
<keyword evidence="11" id="KW-0786">Thiamine pyrophosphate</keyword>
<comment type="caution">
    <text evidence="18">The sequence shown here is derived from an EMBL/GenBank/DDBJ whole genome shotgun (WGS) entry which is preliminary data.</text>
</comment>
<keyword evidence="6" id="KW-0816">Tricarboxylic acid cycle</keyword>
<evidence type="ECO:0000256" key="16">
    <source>
        <dbReference type="ARBA" id="ARBA00051911"/>
    </source>
</evidence>
<dbReference type="PIRSF" id="PIRSF000157">
    <property type="entry name" value="Oxoglu_dh_E1"/>
    <property type="match status" value="1"/>
</dbReference>
<dbReference type="Pfam" id="PF16870">
    <property type="entry name" value="OxoGdeHyase_C"/>
    <property type="match status" value="1"/>
</dbReference>
<keyword evidence="9" id="KW-0809">Transit peptide</keyword>
<evidence type="ECO:0000256" key="11">
    <source>
        <dbReference type="ARBA" id="ARBA00023052"/>
    </source>
</evidence>
<protein>
    <recommendedName>
        <fullName evidence="14">2-oxoglutarate dehydrogenase, mitochondrial</fullName>
        <ecNumber evidence="5">1.2.4.2</ecNumber>
    </recommendedName>
    <alternativeName>
        <fullName evidence="15">2-oxoglutarate dehydrogenase complex component E1</fullName>
    </alternativeName>
</protein>
<dbReference type="Gene3D" id="3.40.50.970">
    <property type="match status" value="1"/>
</dbReference>
<dbReference type="InterPro" id="IPR029061">
    <property type="entry name" value="THDP-binding"/>
</dbReference>
<sequence length="1061" mass="119332">MLRTQLSQCSKRLASGTAPARAFSSLIHHAPRTSLVAKRRELGITSYNAFTAQSRKYAVAAEETNKGVDPSDSFLSGNSANYVDEMYMAWKQEPSSVHISWQVYFKNMESGDMPVSRAFTPPPTLVPQVGGVPTLSPSGSPGMDQGQGNDVMNHLKVQLLVRAYQARGHHKADIDPLGIRNEAHAFPYSKPKELDLAHYNFAEKDMEQEFTLGPGILPRFKTDKREKMTLREIIDTCEKVYCGPIGVEFIHIPDRGQCDWLRSRVEVPNAYRYSVDEKRRILDRLIWSSSFESFLATKYPNDKRFGLEGGESLIPGMKALIDRSVDYGVKDIVIGMPHRGRLNVLSNVVRKPNESIFSEFGGSAEPEDEGSGDVKYHLGMNFERPTPSGKRVQLSLVANPSHLEAEDPVVLGKTRALLHYNNDEQDARTAMGVLLHGDAAFAAQGVVYETMGFASLPAYHTGGTIHIIVNNQIGFTTDPRFARSTPYCSDIAKFVDAPVFHVNGDDVEAVTFVCQLAADWRAEFRKDVVIDMICYRKQGHNETDQPSFTQPLMYKRIAEQPPVIDTYTKLLLETKTFTKDDIEEHKKWVWGMLEESFARSKDYQATAKEWLTSAWNGFKSPKELATEILPHEPTAIEVDTAKHLGKTLAEAPDGFTVHKNLKRILATRTKTVVEGKNIDMSTGEALAFGSLCMEGHHVRVSGQDVERGTFSQRHAVLHDQESEATYTPLQHAKEGQGTFVICNSSLSEYGTLGFEYGYSLSSPNALVIWEAQFGDFANNAQCVIDQFIASGEVKWLQRSGLVMNLPHGYDGQGPEHSSGRMERFLQLCNEDPRIFPAEDKLDRQHQDCNMQIVYCTTPANSFHILRRQMNRQFRKPLISFFSKSLLRHPLARSSIEEFTGDSHFQWIITDPAHEKGGITGDFQLQPHNEIKRVILCSGQVFAALFKYRQQHNITDTAITRIEQLNPFPWAQLKDNLDSYPNAETIVWCQEEPLNAGAWTFTQPRIETMLNNTEHHDRKHVMYAGRNPSASVATGLKSTHMKEEGDLLDMAFSVRQDKLKGE</sequence>
<dbReference type="NCBIfam" id="TIGR00239">
    <property type="entry name" value="2oxo_dh_E1"/>
    <property type="match status" value="1"/>
</dbReference>
<evidence type="ECO:0000256" key="7">
    <source>
        <dbReference type="ARBA" id="ARBA00022723"/>
    </source>
</evidence>
<keyword evidence="8" id="KW-0460">Magnesium</keyword>
<proteinExistence type="inferred from homology"/>
<dbReference type="Gene3D" id="3.40.50.12470">
    <property type="match status" value="1"/>
</dbReference>
<comment type="cofactor">
    <cofactor evidence="1">
        <name>Mg(2+)</name>
        <dbReference type="ChEBI" id="CHEBI:18420"/>
    </cofactor>
</comment>
<dbReference type="Pfam" id="PF02779">
    <property type="entry name" value="Transket_pyr"/>
    <property type="match status" value="1"/>
</dbReference>
<reference evidence="18 19" key="1">
    <citation type="submission" date="2021-11" db="EMBL/GenBank/DDBJ databases">
        <title>Black yeast isolated from Biological Soil Crust.</title>
        <authorList>
            <person name="Kurbessoian T."/>
        </authorList>
    </citation>
    <scope>NUCLEOTIDE SEQUENCE [LARGE SCALE GENOMIC DNA]</scope>
    <source>
        <strain evidence="18 19">CCFEE 5522</strain>
    </source>
</reference>
<dbReference type="GO" id="GO:0004591">
    <property type="term" value="F:oxoglutarate dehydrogenase (succinyl-transferring) activity"/>
    <property type="evidence" value="ECO:0007669"/>
    <property type="project" value="UniProtKB-EC"/>
</dbReference>
<dbReference type="InterPro" id="IPR031717">
    <property type="entry name" value="ODO-1/KGD_C"/>
</dbReference>
<evidence type="ECO:0000256" key="3">
    <source>
        <dbReference type="ARBA" id="ARBA00004305"/>
    </source>
</evidence>
<evidence type="ECO:0000256" key="9">
    <source>
        <dbReference type="ARBA" id="ARBA00022946"/>
    </source>
</evidence>
<keyword evidence="12" id="KW-0496">Mitochondrion</keyword>
<dbReference type="GO" id="GO:0006099">
    <property type="term" value="P:tricarboxylic acid cycle"/>
    <property type="evidence" value="ECO:0007669"/>
    <property type="project" value="UniProtKB-KW"/>
</dbReference>
<comment type="catalytic activity">
    <reaction evidence="16">
        <text>N(6)-[(R)-lipoyl]-L-lysyl-[protein] + 2-oxoglutarate + H(+) = N(6)-[(R)-S(8)-succinyldihydrolipoyl]-L-lysyl-[protein] + CO2</text>
        <dbReference type="Rhea" id="RHEA:12188"/>
        <dbReference type="Rhea" id="RHEA-COMP:10474"/>
        <dbReference type="Rhea" id="RHEA-COMP:20092"/>
        <dbReference type="ChEBI" id="CHEBI:15378"/>
        <dbReference type="ChEBI" id="CHEBI:16526"/>
        <dbReference type="ChEBI" id="CHEBI:16810"/>
        <dbReference type="ChEBI" id="CHEBI:83099"/>
        <dbReference type="ChEBI" id="CHEBI:83120"/>
        <dbReference type="EC" id="1.2.4.2"/>
    </reaction>
</comment>
<evidence type="ECO:0000259" key="17">
    <source>
        <dbReference type="SMART" id="SM00861"/>
    </source>
</evidence>
<keyword evidence="7" id="KW-0479">Metal-binding</keyword>
<dbReference type="GO" id="GO:0046872">
    <property type="term" value="F:metal ion binding"/>
    <property type="evidence" value="ECO:0007669"/>
    <property type="project" value="UniProtKB-KW"/>
</dbReference>
<dbReference type="Pfam" id="PF16078">
    <property type="entry name" value="2-oxogl_dehyd_N"/>
    <property type="match status" value="1"/>
</dbReference>
<dbReference type="NCBIfam" id="NF008907">
    <property type="entry name" value="PRK12270.1"/>
    <property type="match status" value="1"/>
</dbReference>
<evidence type="ECO:0000313" key="19">
    <source>
        <dbReference type="Proteomes" id="UP001324427"/>
    </source>
</evidence>
<accession>A0AAV9JL26</accession>
<keyword evidence="19" id="KW-1185">Reference proteome</keyword>
<dbReference type="GO" id="GO:0045252">
    <property type="term" value="C:oxoglutarate dehydrogenase complex"/>
    <property type="evidence" value="ECO:0007669"/>
    <property type="project" value="TreeGrafter"/>
</dbReference>
<dbReference type="CDD" id="cd02016">
    <property type="entry name" value="TPP_E1_OGDC_like"/>
    <property type="match status" value="1"/>
</dbReference>
<gene>
    <name evidence="18" type="primary">KGD1</name>
    <name evidence="18" type="ORF">LTR36_002529</name>
</gene>
<evidence type="ECO:0000256" key="14">
    <source>
        <dbReference type="ARBA" id="ARBA00040267"/>
    </source>
</evidence>
<dbReference type="Gene3D" id="3.40.50.11610">
    <property type="entry name" value="Multifunctional 2-oxoglutarate metabolism enzyme, C-terminal domain"/>
    <property type="match status" value="1"/>
</dbReference>
<evidence type="ECO:0000256" key="2">
    <source>
        <dbReference type="ARBA" id="ARBA00001964"/>
    </source>
</evidence>
<evidence type="ECO:0000256" key="12">
    <source>
        <dbReference type="ARBA" id="ARBA00023128"/>
    </source>
</evidence>
<dbReference type="GO" id="GO:0005759">
    <property type="term" value="C:mitochondrial matrix"/>
    <property type="evidence" value="ECO:0007669"/>
    <property type="project" value="UniProtKB-SubCell"/>
</dbReference>
<comment type="function">
    <text evidence="13">The 2-oxoglutarate dehydrogenase complex catalyzes the overall conversion of 2-oxoglutarate to succinyl-CoA and CO(2). It contains multiple copies of three enzymatic components: 2-oxoglutarate dehydrogenase (E1), dihydrolipoamide succinyltransferase (E2) and lipoamide dehydrogenase (E3).</text>
</comment>
<dbReference type="FunFam" id="3.40.50.12470:FF:000003">
    <property type="entry name" value="2-oxoglutarate dehydrogenase E1 component"/>
    <property type="match status" value="1"/>
</dbReference>
<evidence type="ECO:0000256" key="8">
    <source>
        <dbReference type="ARBA" id="ARBA00022842"/>
    </source>
</evidence>
<dbReference type="InterPro" id="IPR001017">
    <property type="entry name" value="DH_E1"/>
</dbReference>
<dbReference type="SUPFAM" id="SSF52518">
    <property type="entry name" value="Thiamin diphosphate-binding fold (THDP-binding)"/>
    <property type="match status" value="2"/>
</dbReference>
<dbReference type="InterPro" id="IPR032106">
    <property type="entry name" value="2-oxogl_dehyd_N"/>
</dbReference>
<dbReference type="Pfam" id="PF00676">
    <property type="entry name" value="E1_dh"/>
    <property type="match status" value="1"/>
</dbReference>
<evidence type="ECO:0000256" key="1">
    <source>
        <dbReference type="ARBA" id="ARBA00001946"/>
    </source>
</evidence>
<dbReference type="FunFam" id="3.40.50.11610:FF:000009">
    <property type="entry name" value="2-oxoglutarate dehydrogenase E1 component"/>
    <property type="match status" value="1"/>
</dbReference>
<dbReference type="FunFam" id="3.40.50.970:FF:000002">
    <property type="entry name" value="2-oxoglutarate dehydrogenase, E1 component"/>
    <property type="match status" value="1"/>
</dbReference>
<evidence type="ECO:0000256" key="13">
    <source>
        <dbReference type="ARBA" id="ARBA00037426"/>
    </source>
</evidence>
<comment type="cofactor">
    <cofactor evidence="2">
        <name>thiamine diphosphate</name>
        <dbReference type="ChEBI" id="CHEBI:58937"/>
    </cofactor>
</comment>
<dbReference type="EMBL" id="JAVFHQ010000017">
    <property type="protein sequence ID" value="KAK4545965.1"/>
    <property type="molecule type" value="Genomic_DNA"/>
</dbReference>
<dbReference type="FunFam" id="1.10.287.1150:FF:000002">
    <property type="entry name" value="2-oxoglutarate dehydrogenase E1 component"/>
    <property type="match status" value="1"/>
</dbReference>
<comment type="similarity">
    <text evidence="4">Belongs to the alpha-ketoglutarate dehydrogenase family.</text>
</comment>
<organism evidence="18 19">
    <name type="scientific">Oleoguttula mirabilis</name>
    <dbReference type="NCBI Taxonomy" id="1507867"/>
    <lineage>
        <taxon>Eukaryota</taxon>
        <taxon>Fungi</taxon>
        <taxon>Dikarya</taxon>
        <taxon>Ascomycota</taxon>
        <taxon>Pezizomycotina</taxon>
        <taxon>Dothideomycetes</taxon>
        <taxon>Dothideomycetidae</taxon>
        <taxon>Mycosphaerellales</taxon>
        <taxon>Teratosphaeriaceae</taxon>
        <taxon>Oleoguttula</taxon>
    </lineage>
</organism>
<feature type="domain" description="Transketolase-like pyrimidine-binding" evidence="17">
    <location>
        <begin position="678"/>
        <end position="888"/>
    </location>
</feature>
<dbReference type="SMART" id="SM00861">
    <property type="entry name" value="Transket_pyr"/>
    <property type="match status" value="1"/>
</dbReference>
<dbReference type="EC" id="1.2.4.2" evidence="5"/>
<dbReference type="AlphaFoldDB" id="A0AAV9JL26"/>
<evidence type="ECO:0000256" key="10">
    <source>
        <dbReference type="ARBA" id="ARBA00023002"/>
    </source>
</evidence>
<evidence type="ECO:0000256" key="5">
    <source>
        <dbReference type="ARBA" id="ARBA00012280"/>
    </source>
</evidence>
<dbReference type="InterPro" id="IPR005475">
    <property type="entry name" value="Transketolase-like_Pyr-bd"/>
</dbReference>
<dbReference type="PANTHER" id="PTHR23152:SF4">
    <property type="entry name" value="2-OXOADIPATE DEHYDROGENASE COMPLEX COMPONENT E1"/>
    <property type="match status" value="1"/>
</dbReference>
<dbReference type="Gene3D" id="1.10.287.1150">
    <property type="entry name" value="TPP helical domain"/>
    <property type="match status" value="1"/>
</dbReference>
<evidence type="ECO:0000313" key="18">
    <source>
        <dbReference type="EMBL" id="KAK4545965.1"/>
    </source>
</evidence>
<keyword evidence="10" id="KW-0560">Oxidoreductase</keyword>
<dbReference type="InterPro" id="IPR011603">
    <property type="entry name" value="2oxoglutarate_DH_E1"/>
</dbReference>
<evidence type="ECO:0000256" key="15">
    <source>
        <dbReference type="ARBA" id="ARBA00042984"/>
    </source>
</evidence>
<comment type="subcellular location">
    <subcellularLocation>
        <location evidence="3">Mitochondrion matrix</location>
    </subcellularLocation>
</comment>
<evidence type="ECO:0000256" key="6">
    <source>
        <dbReference type="ARBA" id="ARBA00022532"/>
    </source>
</evidence>
<name>A0AAV9JL26_9PEZI</name>
<dbReference type="PANTHER" id="PTHR23152">
    <property type="entry name" value="2-OXOGLUTARATE DEHYDROGENASE"/>
    <property type="match status" value="1"/>
</dbReference>
<dbReference type="Proteomes" id="UP001324427">
    <property type="component" value="Unassembled WGS sequence"/>
</dbReference>